<sequence>MVSLSLSLSLSIHIVVHLMLYSWNKSKMLLGIMLMSVIISWTTSTPSFLSRPQFSDSQFVSGPGTPD</sequence>
<proteinExistence type="predicted"/>
<organism evidence="2 3">
    <name type="scientific">Penicillium nordicum</name>
    <dbReference type="NCBI Taxonomy" id="229535"/>
    <lineage>
        <taxon>Eukaryota</taxon>
        <taxon>Fungi</taxon>
        <taxon>Dikarya</taxon>
        <taxon>Ascomycota</taxon>
        <taxon>Pezizomycotina</taxon>
        <taxon>Eurotiomycetes</taxon>
        <taxon>Eurotiomycetidae</taxon>
        <taxon>Eurotiales</taxon>
        <taxon>Aspergillaceae</taxon>
        <taxon>Penicillium</taxon>
    </lineage>
</organism>
<evidence type="ECO:0000313" key="3">
    <source>
        <dbReference type="Proteomes" id="UP000037696"/>
    </source>
</evidence>
<comment type="caution">
    <text evidence="2">The sequence shown here is derived from an EMBL/GenBank/DDBJ whole genome shotgun (WGS) entry which is preliminary data.</text>
</comment>
<name>A0A0M8P885_9EURO</name>
<evidence type="ECO:0000256" key="1">
    <source>
        <dbReference type="SAM" id="Phobius"/>
    </source>
</evidence>
<reference evidence="2 3" key="1">
    <citation type="submission" date="2015-08" db="EMBL/GenBank/DDBJ databases">
        <title>Genome sequencing of Penicillium nordicum.</title>
        <authorList>
            <person name="Nguyen H.D."/>
            <person name="Seifert K.A."/>
        </authorList>
    </citation>
    <scope>NUCLEOTIDE SEQUENCE [LARGE SCALE GENOMIC DNA]</scope>
    <source>
        <strain evidence="2 3">DAOMC 185683</strain>
    </source>
</reference>
<feature type="transmembrane region" description="Helical" evidence="1">
    <location>
        <begin position="30"/>
        <end position="49"/>
    </location>
</feature>
<keyword evidence="1" id="KW-0812">Transmembrane</keyword>
<dbReference type="EMBL" id="LHQQ01000106">
    <property type="protein sequence ID" value="KOS42410.1"/>
    <property type="molecule type" value="Genomic_DNA"/>
</dbReference>
<dbReference type="Proteomes" id="UP000037696">
    <property type="component" value="Unassembled WGS sequence"/>
</dbReference>
<keyword evidence="3" id="KW-1185">Reference proteome</keyword>
<gene>
    <name evidence="2" type="ORF">ACN38_g6686</name>
</gene>
<protein>
    <submittedName>
        <fullName evidence="2">Uncharacterized protein</fullName>
    </submittedName>
</protein>
<keyword evidence="1" id="KW-0472">Membrane</keyword>
<keyword evidence="1" id="KW-1133">Transmembrane helix</keyword>
<accession>A0A0M8P885</accession>
<dbReference type="AlphaFoldDB" id="A0A0M8P885"/>
<feature type="transmembrane region" description="Helical" evidence="1">
    <location>
        <begin position="6"/>
        <end position="23"/>
    </location>
</feature>
<evidence type="ECO:0000313" key="2">
    <source>
        <dbReference type="EMBL" id="KOS42410.1"/>
    </source>
</evidence>